<dbReference type="InterPro" id="IPR011992">
    <property type="entry name" value="EF-hand-dom_pair"/>
</dbReference>
<evidence type="ECO:0000313" key="3">
    <source>
        <dbReference type="EMBL" id="CAE0409090.1"/>
    </source>
</evidence>
<protein>
    <recommendedName>
        <fullName evidence="2">EF-hand domain-containing protein</fullName>
    </recommendedName>
</protein>
<dbReference type="SMART" id="SM00882">
    <property type="entry name" value="CoA_trans"/>
    <property type="match status" value="2"/>
</dbReference>
<sequence length="748" mass="81935">MLRSIIRSHTHARAAARFRHVTIRTFAVGYEIPRRIKQKVVTAEDAVSLVQAGDTVAVSGFVCQGVPEGILRALANRYAETGQPNNLTIFFGGGPGDWDWRGLNHLAQRGTDGNPPMLARTIGSHYGQVPKVAELALANEVEAWTLPMGSVSRMWRAQSTRSPGHLTTVGLGTCMDPDLGGGCANDKARQSKFQPIAKVHLDGEDQLLYRALPIHVAIIRGTTADAQGNITIEQESLNVDQRICAAAARNSGGLVIAQVTRLAANNTLPAKSVVVPGSLVDCVVVIDPAEADELHPMSFMERYNPACAGAIRSPFDAIPKAPHDIRKLIARRAFFNLKPNTMVNLGIGLPEGVANVAAEEGLLEYITLSTEPGVFGGLPCGGHSFGPAVNPAALIEMNEMFDFYDGGGLDICFLGAAQVSKEGNVNVSRMSADRLTGPGGFINISQSTGNIVFMTPFTTKGLDIDTTQEGELQIKQEGKVKKFVDEVFEVTFSGEEAVRRGQNVFYVTERAVFRRTANHKVLELIEIAPGIDLQKDVLDQIDFKPAVAKNLKIMDKRIFQKDAMKVGAEMFGSLEERAKYHEDDHTLYLDLFGITLGNDDDVNWFFGALRGILTPLCAEKGPIHMVANYDGFDLGKGLEEKYVQETQALQADFYKSAKRYSGKAFHRAKLGNQIKVVDWDPAKLFTEFDINGDGRIQRDELRDGMYKKFLITLSPKQLEAIFQNNMDGIDHKDFAKAVKELLMAQDQI</sequence>
<dbReference type="InterPro" id="IPR037171">
    <property type="entry name" value="NagB/RpiA_transferase-like"/>
</dbReference>
<dbReference type="PANTHER" id="PTHR43293">
    <property type="entry name" value="ACETATE COA-TRANSFERASE YDIF"/>
    <property type="match status" value="1"/>
</dbReference>
<dbReference type="GO" id="GO:0005509">
    <property type="term" value="F:calcium ion binding"/>
    <property type="evidence" value="ECO:0007669"/>
    <property type="project" value="InterPro"/>
</dbReference>
<dbReference type="Gene3D" id="1.10.238.10">
    <property type="entry name" value="EF-hand"/>
    <property type="match status" value="1"/>
</dbReference>
<accession>A0A7S3L514</accession>
<dbReference type="PROSITE" id="PS50222">
    <property type="entry name" value="EF_HAND_2"/>
    <property type="match status" value="1"/>
</dbReference>
<dbReference type="SUPFAM" id="SSF100950">
    <property type="entry name" value="NagB/RpiA/CoA transferase-like"/>
    <property type="match status" value="2"/>
</dbReference>
<organism evidence="3">
    <name type="scientific">Amphora coffeiformis</name>
    <dbReference type="NCBI Taxonomy" id="265554"/>
    <lineage>
        <taxon>Eukaryota</taxon>
        <taxon>Sar</taxon>
        <taxon>Stramenopiles</taxon>
        <taxon>Ochrophyta</taxon>
        <taxon>Bacillariophyta</taxon>
        <taxon>Bacillariophyceae</taxon>
        <taxon>Bacillariophycidae</taxon>
        <taxon>Thalassiophysales</taxon>
        <taxon>Catenulaceae</taxon>
        <taxon>Amphora</taxon>
    </lineage>
</organism>
<feature type="domain" description="EF-hand" evidence="2">
    <location>
        <begin position="683"/>
        <end position="711"/>
    </location>
</feature>
<dbReference type="EMBL" id="HBIM01007987">
    <property type="protein sequence ID" value="CAE0409090.1"/>
    <property type="molecule type" value="Transcribed_RNA"/>
</dbReference>
<dbReference type="Pfam" id="PF01144">
    <property type="entry name" value="CoA_trans"/>
    <property type="match status" value="1"/>
</dbReference>
<dbReference type="Gene3D" id="3.40.1080.10">
    <property type="entry name" value="Glutaconate Coenzyme A-transferase"/>
    <property type="match status" value="2"/>
</dbReference>
<proteinExistence type="predicted"/>
<dbReference type="InterPro" id="IPR002048">
    <property type="entry name" value="EF_hand_dom"/>
</dbReference>
<evidence type="ECO:0000259" key="2">
    <source>
        <dbReference type="PROSITE" id="PS50222"/>
    </source>
</evidence>
<dbReference type="SUPFAM" id="SSF47473">
    <property type="entry name" value="EF-hand"/>
    <property type="match status" value="1"/>
</dbReference>
<dbReference type="InterPro" id="IPR004165">
    <property type="entry name" value="CoA_trans_fam_I"/>
</dbReference>
<reference evidence="3" key="1">
    <citation type="submission" date="2021-01" db="EMBL/GenBank/DDBJ databases">
        <authorList>
            <person name="Corre E."/>
            <person name="Pelletier E."/>
            <person name="Niang G."/>
            <person name="Scheremetjew M."/>
            <person name="Finn R."/>
            <person name="Kale V."/>
            <person name="Holt S."/>
            <person name="Cochrane G."/>
            <person name="Meng A."/>
            <person name="Brown T."/>
            <person name="Cohen L."/>
        </authorList>
    </citation>
    <scope>NUCLEOTIDE SEQUENCE</scope>
    <source>
        <strain evidence="3">CCMP127</strain>
    </source>
</reference>
<dbReference type="InterPro" id="IPR018247">
    <property type="entry name" value="EF_Hand_1_Ca_BS"/>
</dbReference>
<dbReference type="PROSITE" id="PS00018">
    <property type="entry name" value="EF_HAND_1"/>
    <property type="match status" value="1"/>
</dbReference>
<dbReference type="AlphaFoldDB" id="A0A7S3L514"/>
<evidence type="ECO:0000256" key="1">
    <source>
        <dbReference type="ARBA" id="ARBA00022837"/>
    </source>
</evidence>
<gene>
    <name evidence="3" type="ORF">ACOF00016_LOCUS6776</name>
</gene>
<keyword evidence="1" id="KW-0106">Calcium</keyword>
<dbReference type="GO" id="GO:0008410">
    <property type="term" value="F:CoA-transferase activity"/>
    <property type="evidence" value="ECO:0007669"/>
    <property type="project" value="InterPro"/>
</dbReference>
<name>A0A7S3L514_9STRA</name>
<dbReference type="PANTHER" id="PTHR43293:SF1">
    <property type="entry name" value="ACETATE COA-TRANSFERASE YDIF"/>
    <property type="match status" value="1"/>
</dbReference>